<dbReference type="NCBIfam" id="TIGR00079">
    <property type="entry name" value="pept_deformyl"/>
    <property type="match status" value="1"/>
</dbReference>
<dbReference type="InterPro" id="IPR036821">
    <property type="entry name" value="Peptide_deformylase_sf"/>
</dbReference>
<dbReference type="PANTHER" id="PTHR10458">
    <property type="entry name" value="PEPTIDE DEFORMYLASE"/>
    <property type="match status" value="1"/>
</dbReference>
<dbReference type="Proteomes" id="UP001314681">
    <property type="component" value="Unassembled WGS sequence"/>
</dbReference>
<keyword evidence="3" id="KW-0648">Protein biosynthesis</keyword>
<keyword evidence="2 3" id="KW-0408">Iron</keyword>
<accession>A0ABS6K4B7</accession>
<dbReference type="HAMAP" id="MF_00163">
    <property type="entry name" value="Pep_deformylase"/>
    <property type="match status" value="1"/>
</dbReference>
<keyword evidence="5" id="KW-1185">Reference proteome</keyword>
<dbReference type="GO" id="GO:0042586">
    <property type="term" value="F:peptide deformylase activity"/>
    <property type="evidence" value="ECO:0007669"/>
    <property type="project" value="UniProtKB-EC"/>
</dbReference>
<dbReference type="CDD" id="cd00487">
    <property type="entry name" value="Pep_deformylase"/>
    <property type="match status" value="1"/>
</dbReference>
<dbReference type="Gene3D" id="3.90.45.10">
    <property type="entry name" value="Peptide deformylase"/>
    <property type="match status" value="1"/>
</dbReference>
<evidence type="ECO:0000256" key="3">
    <source>
        <dbReference type="HAMAP-Rule" id="MF_00163"/>
    </source>
</evidence>
<dbReference type="Pfam" id="PF12646">
    <property type="entry name" value="DUF3783"/>
    <property type="match status" value="1"/>
</dbReference>
<organism evidence="4 5">
    <name type="scientific">Diplocloster modestus</name>
    <dbReference type="NCBI Taxonomy" id="2850322"/>
    <lineage>
        <taxon>Bacteria</taxon>
        <taxon>Bacillati</taxon>
        <taxon>Bacillota</taxon>
        <taxon>Clostridia</taxon>
        <taxon>Lachnospirales</taxon>
        <taxon>Lachnospiraceae</taxon>
        <taxon>Diplocloster</taxon>
    </lineage>
</organism>
<dbReference type="Pfam" id="PF01327">
    <property type="entry name" value="Pep_deformylase"/>
    <property type="match status" value="1"/>
</dbReference>
<feature type="binding site" evidence="3">
    <location>
        <position position="89"/>
    </location>
    <ligand>
        <name>Fe cation</name>
        <dbReference type="ChEBI" id="CHEBI:24875"/>
    </ligand>
</feature>
<dbReference type="PANTHER" id="PTHR10458:SF22">
    <property type="entry name" value="PEPTIDE DEFORMYLASE"/>
    <property type="match status" value="1"/>
</dbReference>
<comment type="cofactor">
    <cofactor evidence="3">
        <name>Fe(2+)</name>
        <dbReference type="ChEBI" id="CHEBI:29033"/>
    </cofactor>
    <text evidence="3">Binds 1 Fe(2+) ion.</text>
</comment>
<dbReference type="InterPro" id="IPR023635">
    <property type="entry name" value="Peptide_deformylase"/>
</dbReference>
<proteinExistence type="inferred from homology"/>
<evidence type="ECO:0000256" key="2">
    <source>
        <dbReference type="ARBA" id="ARBA00023004"/>
    </source>
</evidence>
<evidence type="ECO:0000256" key="1">
    <source>
        <dbReference type="ARBA" id="ARBA00010759"/>
    </source>
</evidence>
<feature type="active site" evidence="3">
    <location>
        <position position="132"/>
    </location>
</feature>
<evidence type="ECO:0000313" key="5">
    <source>
        <dbReference type="Proteomes" id="UP001314681"/>
    </source>
</evidence>
<protein>
    <recommendedName>
        <fullName evidence="3">Peptide deformylase</fullName>
        <shortName evidence="3">PDF</shortName>
        <ecNumber evidence="3">3.5.1.88</ecNumber>
    </recommendedName>
    <alternativeName>
        <fullName evidence="3">Polypeptide deformylase</fullName>
    </alternativeName>
</protein>
<comment type="similarity">
    <text evidence="1 3">Belongs to the polypeptide deformylase family.</text>
</comment>
<sequence length="283" mass="31730">MAVRKLRINDDPILRKRSREVAAVDDRIRMLLSDMADTLHDTPNGAALAGSQVGILKRLVVIDMGEGLIKLVNPMITETSGQQECIEGCLSLPDRFGRTTRPARVTVQALNEYGEPIQLTGEGEMAKCFCHEIDHLDGVLFIDKISPNRKGTEDMKKTQELVLLYNFQNTEKGRKLKAVLIQMGIRIKNVDKAAFLEPVGSLCGIEGIEKSEKQYEGEGFPEEMLVMKGMSGSRIDDLLTLLHKNKIGKIHLKAILTETNQQWNSLELYGELKKEHEVMSKNE</sequence>
<dbReference type="InterPro" id="IPR016621">
    <property type="entry name" value="UCP014543"/>
</dbReference>
<gene>
    <name evidence="3 4" type="primary">def</name>
    <name evidence="4" type="ORF">KTH90_05015</name>
</gene>
<dbReference type="EC" id="3.5.1.88" evidence="3"/>
<name>A0ABS6K4B7_9FIRM</name>
<dbReference type="PRINTS" id="PR01576">
    <property type="entry name" value="PDEFORMYLASE"/>
</dbReference>
<keyword evidence="3 4" id="KW-0378">Hydrolase</keyword>
<reference evidence="4 5" key="1">
    <citation type="submission" date="2021-06" db="EMBL/GenBank/DDBJ databases">
        <title>Description of novel taxa of the family Lachnospiraceae.</title>
        <authorList>
            <person name="Chaplin A.V."/>
            <person name="Sokolova S.R."/>
            <person name="Pikina A.P."/>
            <person name="Korzhanova M."/>
            <person name="Belova V."/>
            <person name="Korostin D."/>
            <person name="Efimov B.A."/>
        </authorList>
    </citation>
    <scope>NUCLEOTIDE SEQUENCE [LARGE SCALE GENOMIC DNA]</scope>
    <source>
        <strain evidence="4 5">ASD4241</strain>
    </source>
</reference>
<dbReference type="EMBL" id="JAHQCX010000003">
    <property type="protein sequence ID" value="MBU9725371.1"/>
    <property type="molecule type" value="Genomic_DNA"/>
</dbReference>
<keyword evidence="3" id="KW-0479">Metal-binding</keyword>
<dbReference type="SUPFAM" id="SSF56420">
    <property type="entry name" value="Peptide deformylase"/>
    <property type="match status" value="1"/>
</dbReference>
<comment type="caution">
    <text evidence="4">The sequence shown here is derived from an EMBL/GenBank/DDBJ whole genome shotgun (WGS) entry which is preliminary data.</text>
</comment>
<comment type="function">
    <text evidence="3">Removes the formyl group from the N-terminal Met of newly synthesized proteins. Requires at least a dipeptide for an efficient rate of reaction. N-terminal L-methionine is a prerequisite for activity but the enzyme has broad specificity at other positions.</text>
</comment>
<feature type="binding site" evidence="3">
    <location>
        <position position="131"/>
    </location>
    <ligand>
        <name>Fe cation</name>
        <dbReference type="ChEBI" id="CHEBI:24875"/>
    </ligand>
</feature>
<evidence type="ECO:0000313" key="4">
    <source>
        <dbReference type="EMBL" id="MBU9725371.1"/>
    </source>
</evidence>
<feature type="binding site" evidence="3">
    <location>
        <position position="135"/>
    </location>
    <ligand>
        <name>Fe cation</name>
        <dbReference type="ChEBI" id="CHEBI:24875"/>
    </ligand>
</feature>
<comment type="catalytic activity">
    <reaction evidence="3">
        <text>N-terminal N-formyl-L-methionyl-[peptide] + H2O = N-terminal L-methionyl-[peptide] + formate</text>
        <dbReference type="Rhea" id="RHEA:24420"/>
        <dbReference type="Rhea" id="RHEA-COMP:10639"/>
        <dbReference type="Rhea" id="RHEA-COMP:10640"/>
        <dbReference type="ChEBI" id="CHEBI:15377"/>
        <dbReference type="ChEBI" id="CHEBI:15740"/>
        <dbReference type="ChEBI" id="CHEBI:49298"/>
        <dbReference type="ChEBI" id="CHEBI:64731"/>
        <dbReference type="EC" id="3.5.1.88"/>
    </reaction>
</comment>
<dbReference type="NCBIfam" id="NF001159">
    <property type="entry name" value="PRK00150.1-3"/>
    <property type="match status" value="1"/>
</dbReference>